<dbReference type="PANTHER" id="PTHR40590">
    <property type="entry name" value="CYTOPLASMIC PROTEIN-RELATED"/>
    <property type="match status" value="1"/>
</dbReference>
<gene>
    <name evidence="3" type="ORF">ACFPXP_14890</name>
</gene>
<dbReference type="Proteomes" id="UP001596250">
    <property type="component" value="Unassembled WGS sequence"/>
</dbReference>
<evidence type="ECO:0000313" key="3">
    <source>
        <dbReference type="EMBL" id="MFC5987690.1"/>
    </source>
</evidence>
<dbReference type="Pfam" id="PF01963">
    <property type="entry name" value="TraB_PrgY_gumN"/>
    <property type="match status" value="1"/>
</dbReference>
<feature type="region of interest" description="Disordered" evidence="1">
    <location>
        <begin position="27"/>
        <end position="77"/>
    </location>
</feature>
<evidence type="ECO:0000256" key="1">
    <source>
        <dbReference type="SAM" id="MobiDB-lite"/>
    </source>
</evidence>
<reference evidence="4" key="1">
    <citation type="journal article" date="2019" name="Int. J. Syst. Evol. Microbiol.">
        <title>The Global Catalogue of Microorganisms (GCM) 10K type strain sequencing project: providing services to taxonomists for standard genome sequencing and annotation.</title>
        <authorList>
            <consortium name="The Broad Institute Genomics Platform"/>
            <consortium name="The Broad Institute Genome Sequencing Center for Infectious Disease"/>
            <person name="Wu L."/>
            <person name="Ma J."/>
        </authorList>
    </citation>
    <scope>NUCLEOTIDE SEQUENCE [LARGE SCALE GENOMIC DNA]</scope>
    <source>
        <strain evidence="4">CCM 8749</strain>
    </source>
</reference>
<keyword evidence="4" id="KW-1185">Reference proteome</keyword>
<organism evidence="3 4">
    <name type="scientific">Marinicrinis lubricantis</name>
    <dbReference type="NCBI Taxonomy" id="2086470"/>
    <lineage>
        <taxon>Bacteria</taxon>
        <taxon>Bacillati</taxon>
        <taxon>Bacillota</taxon>
        <taxon>Bacilli</taxon>
        <taxon>Bacillales</taxon>
        <taxon>Paenibacillaceae</taxon>
    </lineage>
</organism>
<feature type="signal peptide" evidence="2">
    <location>
        <begin position="1"/>
        <end position="22"/>
    </location>
</feature>
<name>A0ABW1IRF0_9BACL</name>
<dbReference type="PANTHER" id="PTHR40590:SF1">
    <property type="entry name" value="CYTOPLASMIC PROTEIN"/>
    <property type="match status" value="1"/>
</dbReference>
<dbReference type="RefSeq" id="WP_379895099.1">
    <property type="nucleotide sequence ID" value="NZ_CBCSCT010000033.1"/>
</dbReference>
<sequence>MKKLIYLLGLTLLLLFTAAACGTTENENAVNDSSSAQQNNQAGDVHEAAPEDEQSGSSETGPPTGAEQEEGSGTGGFLWKASHQGNTVYMLGSIHVATEDFYPLHEKIEAAFAESDVLAVEADIVHVNAFELQKMMDELAAYQDGTTLADHLPAELYEALQNEFKQFGISLDMFSGYEPWYVQMLLENLQIMQQGYDATLGIDYHFLEQAGEQGMDIVELEGTQFQLEMFDQLSPEIQFMLIESTLQAEDQEQDDSMEQLVEYWKVGDEQGMAEILLESTDDSPEMEQYMNILLDERNVGMADKIEQFLTSDEPASYFVVVGAAHYIGDDSIISILKDRGYEIEKEIEQPE</sequence>
<evidence type="ECO:0000256" key="2">
    <source>
        <dbReference type="SAM" id="SignalP"/>
    </source>
</evidence>
<keyword evidence="2" id="KW-0732">Signal</keyword>
<proteinExistence type="predicted"/>
<dbReference type="EMBL" id="JBHSQV010000168">
    <property type="protein sequence ID" value="MFC5987690.1"/>
    <property type="molecule type" value="Genomic_DNA"/>
</dbReference>
<accession>A0ABW1IRF0</accession>
<dbReference type="InterPro" id="IPR002816">
    <property type="entry name" value="TraB/PrgY/GumN_fam"/>
</dbReference>
<feature type="compositionally biased region" description="Polar residues" evidence="1">
    <location>
        <begin position="27"/>
        <end position="42"/>
    </location>
</feature>
<feature type="chain" id="PRO_5046203413" evidence="2">
    <location>
        <begin position="23"/>
        <end position="351"/>
    </location>
</feature>
<comment type="caution">
    <text evidence="3">The sequence shown here is derived from an EMBL/GenBank/DDBJ whole genome shotgun (WGS) entry which is preliminary data.</text>
</comment>
<dbReference type="CDD" id="cd14789">
    <property type="entry name" value="Tiki"/>
    <property type="match status" value="1"/>
</dbReference>
<evidence type="ECO:0000313" key="4">
    <source>
        <dbReference type="Proteomes" id="UP001596250"/>
    </source>
</evidence>
<dbReference type="PROSITE" id="PS51257">
    <property type="entry name" value="PROKAR_LIPOPROTEIN"/>
    <property type="match status" value="1"/>
</dbReference>
<dbReference type="InterPro" id="IPR047111">
    <property type="entry name" value="YbaP-like"/>
</dbReference>
<protein>
    <submittedName>
        <fullName evidence="3">TraB/GumN family protein</fullName>
    </submittedName>
</protein>